<proteinExistence type="predicted"/>
<comment type="caution">
    <text evidence="1">The sequence shown here is derived from an EMBL/GenBank/DDBJ whole genome shotgun (WGS) entry which is preliminary data.</text>
</comment>
<keyword evidence="2" id="KW-1185">Reference proteome</keyword>
<evidence type="ECO:0000313" key="2">
    <source>
        <dbReference type="Proteomes" id="UP000579945"/>
    </source>
</evidence>
<gene>
    <name evidence="1" type="ORF">FHR33_010027</name>
</gene>
<name>A0A7W5VLW9_9ACTN</name>
<dbReference type="GeneID" id="95395962"/>
<protein>
    <submittedName>
        <fullName evidence="1">Uncharacterized protein</fullName>
    </submittedName>
</protein>
<evidence type="ECO:0000313" key="1">
    <source>
        <dbReference type="EMBL" id="MBB3734074.1"/>
    </source>
</evidence>
<dbReference type="EMBL" id="JACIBV010000003">
    <property type="protein sequence ID" value="MBB3734074.1"/>
    <property type="molecule type" value="Genomic_DNA"/>
</dbReference>
<sequence>MSRTTKDQVLWRINNACRIGQLDPDPDRFDELQAELWVTHPEARPYMSSGRLHRPKARPDVVREEGWCPERRRVRDACLAAAQEYNACGQVVTEPPAVQHRQGVNAYA</sequence>
<accession>A0A7W5VLW9</accession>
<dbReference type="AlphaFoldDB" id="A0A7W5VLW9"/>
<reference evidence="1 2" key="1">
    <citation type="submission" date="2020-08" db="EMBL/GenBank/DDBJ databases">
        <title>Sequencing the genomes of 1000 actinobacteria strains.</title>
        <authorList>
            <person name="Klenk H.-P."/>
        </authorList>
    </citation>
    <scope>NUCLEOTIDE SEQUENCE [LARGE SCALE GENOMIC DNA]</scope>
    <source>
        <strain evidence="1 2">DSM 44320</strain>
    </source>
</reference>
<dbReference type="Proteomes" id="UP000579945">
    <property type="component" value="Unassembled WGS sequence"/>
</dbReference>
<dbReference type="RefSeq" id="WP_183663114.1">
    <property type="nucleotide sequence ID" value="NZ_BAAAXX010000004.1"/>
</dbReference>
<organism evidence="1 2">
    <name type="scientific">Nonomuraea dietziae</name>
    <dbReference type="NCBI Taxonomy" id="65515"/>
    <lineage>
        <taxon>Bacteria</taxon>
        <taxon>Bacillati</taxon>
        <taxon>Actinomycetota</taxon>
        <taxon>Actinomycetes</taxon>
        <taxon>Streptosporangiales</taxon>
        <taxon>Streptosporangiaceae</taxon>
        <taxon>Nonomuraea</taxon>
    </lineage>
</organism>